<evidence type="ECO:0008006" key="5">
    <source>
        <dbReference type="Google" id="ProtNLM"/>
    </source>
</evidence>
<dbReference type="InterPro" id="IPR051077">
    <property type="entry name" value="Ca-dependent_lectin"/>
</dbReference>
<evidence type="ECO:0000256" key="1">
    <source>
        <dbReference type="ARBA" id="ARBA00022734"/>
    </source>
</evidence>
<dbReference type="eggNOG" id="ENOG502S5AN">
    <property type="taxonomic scope" value="Eukaryota"/>
</dbReference>
<proteinExistence type="predicted"/>
<name>C3Z1U4_BRAFL</name>
<gene>
    <name evidence="4" type="ORF">BRAFLDRAFT_80545</name>
</gene>
<organism>
    <name type="scientific">Branchiostoma floridae</name>
    <name type="common">Florida lancelet</name>
    <name type="synonym">Amphioxus</name>
    <dbReference type="NCBI Taxonomy" id="7739"/>
    <lineage>
        <taxon>Eukaryota</taxon>
        <taxon>Metazoa</taxon>
        <taxon>Chordata</taxon>
        <taxon>Cephalochordata</taxon>
        <taxon>Leptocardii</taxon>
        <taxon>Amphioxiformes</taxon>
        <taxon>Branchiostomatidae</taxon>
        <taxon>Branchiostoma</taxon>
    </lineage>
</organism>
<evidence type="ECO:0000256" key="2">
    <source>
        <dbReference type="SAM" id="MobiDB-lite"/>
    </source>
</evidence>
<dbReference type="PANTHER" id="PTHR24024">
    <property type="entry name" value="PULMONARY SURFACTANT-ASSOCIATED PROTEIN A"/>
    <property type="match status" value="1"/>
</dbReference>
<dbReference type="GO" id="GO:0030246">
    <property type="term" value="F:carbohydrate binding"/>
    <property type="evidence" value="ECO:0007669"/>
    <property type="project" value="UniProtKB-KW"/>
</dbReference>
<accession>C3Z1U4</accession>
<evidence type="ECO:0000313" key="4">
    <source>
        <dbReference type="EMBL" id="EEN53461.1"/>
    </source>
</evidence>
<dbReference type="EMBL" id="GG666573">
    <property type="protein sequence ID" value="EEN53461.1"/>
    <property type="molecule type" value="Genomic_DNA"/>
</dbReference>
<keyword evidence="3" id="KW-0732">Signal</keyword>
<dbReference type="InterPro" id="IPR008160">
    <property type="entry name" value="Collagen"/>
</dbReference>
<feature type="signal peptide" evidence="3">
    <location>
        <begin position="1"/>
        <end position="26"/>
    </location>
</feature>
<feature type="chain" id="PRO_5002934061" description="Short-chain collagen C4-like" evidence="3">
    <location>
        <begin position="27"/>
        <end position="305"/>
    </location>
</feature>
<feature type="compositionally biased region" description="Basic and acidic residues" evidence="2">
    <location>
        <begin position="82"/>
        <end position="97"/>
    </location>
</feature>
<keyword evidence="1" id="KW-0430">Lectin</keyword>
<evidence type="ECO:0000256" key="3">
    <source>
        <dbReference type="SAM" id="SignalP"/>
    </source>
</evidence>
<sequence length="305" mass="31947">MNGQVTTVVFAASVLSLLSACSAVEGEEGSCPEKLANSNVNNITVVAPLGPKGDAGPPGPRGVRGEPGEVGRPGKLGPHGLEGQKGERGAPGEKGSKGDGGVGGGAVYVRWGRTSCEEGGAGTVTVYSGMAGGAWYNHKGGGSNYQCLPANPEWGWHKDGFQNTYMYGAEYQIGADSPYDLGTIHDRNVPCAVCHSPSRRAQLMIPARQTCPGGWTREYGGYLMTAHHTHSRTEFVCMDGEPEALPGGEGNEDGALFYVVESRCYSGETPARKQTVVCLGSPLAWVLDSGVGWRLCEDVKSINLV</sequence>
<dbReference type="InParanoid" id="C3Z1U4"/>
<feature type="region of interest" description="Disordered" evidence="2">
    <location>
        <begin position="48"/>
        <end position="103"/>
    </location>
</feature>
<dbReference type="PANTHER" id="PTHR24024:SF18">
    <property type="entry name" value="SHORT-CHAIN COLLAGEN C4-LIKE"/>
    <property type="match status" value="1"/>
</dbReference>
<dbReference type="Pfam" id="PF01391">
    <property type="entry name" value="Collagen"/>
    <property type="match status" value="1"/>
</dbReference>
<dbReference type="AlphaFoldDB" id="C3Z1U4"/>
<reference evidence="4" key="1">
    <citation type="journal article" date="2008" name="Nature">
        <title>The amphioxus genome and the evolution of the chordate karyotype.</title>
        <authorList>
            <consortium name="US DOE Joint Genome Institute (JGI-PGF)"/>
            <person name="Putnam N.H."/>
            <person name="Butts T."/>
            <person name="Ferrier D.E.K."/>
            <person name="Furlong R.F."/>
            <person name="Hellsten U."/>
            <person name="Kawashima T."/>
            <person name="Robinson-Rechavi M."/>
            <person name="Shoguchi E."/>
            <person name="Terry A."/>
            <person name="Yu J.-K."/>
            <person name="Benito-Gutierrez E.L."/>
            <person name="Dubchak I."/>
            <person name="Garcia-Fernandez J."/>
            <person name="Gibson-Brown J.J."/>
            <person name="Grigoriev I.V."/>
            <person name="Horton A.C."/>
            <person name="de Jong P.J."/>
            <person name="Jurka J."/>
            <person name="Kapitonov V.V."/>
            <person name="Kohara Y."/>
            <person name="Kuroki Y."/>
            <person name="Lindquist E."/>
            <person name="Lucas S."/>
            <person name="Osoegawa K."/>
            <person name="Pennacchio L.A."/>
            <person name="Salamov A.A."/>
            <person name="Satou Y."/>
            <person name="Sauka-Spengler T."/>
            <person name="Schmutz J."/>
            <person name="Shin-I T."/>
            <person name="Toyoda A."/>
            <person name="Bronner-Fraser M."/>
            <person name="Fujiyama A."/>
            <person name="Holland L.Z."/>
            <person name="Holland P.W.H."/>
            <person name="Satoh N."/>
            <person name="Rokhsar D.S."/>
        </authorList>
    </citation>
    <scope>NUCLEOTIDE SEQUENCE [LARGE SCALE GENOMIC DNA]</scope>
    <source>
        <strain evidence="4">S238N-H82</strain>
        <tissue evidence="4">Testes</tissue>
    </source>
</reference>
<protein>
    <recommendedName>
        <fullName evidence="5">Short-chain collagen C4-like</fullName>
    </recommendedName>
</protein>